<dbReference type="Gene3D" id="6.10.340.10">
    <property type="match status" value="1"/>
</dbReference>
<dbReference type="PROSITE" id="PS50885">
    <property type="entry name" value="HAMP"/>
    <property type="match status" value="2"/>
</dbReference>
<keyword evidence="5" id="KW-1133">Transmembrane helix</keyword>
<dbReference type="PANTHER" id="PTHR43531">
    <property type="entry name" value="PROTEIN ICFG"/>
    <property type="match status" value="1"/>
</dbReference>
<dbReference type="Pfam" id="PF12729">
    <property type="entry name" value="4HB_MCP_1"/>
    <property type="match status" value="1"/>
</dbReference>
<proteinExistence type="inferred from homology"/>
<keyword evidence="5" id="KW-0812">Transmembrane</keyword>
<evidence type="ECO:0000313" key="8">
    <source>
        <dbReference type="EMBL" id="GEB86173.1"/>
    </source>
</evidence>
<dbReference type="Proteomes" id="UP000317730">
    <property type="component" value="Unassembled WGS sequence"/>
</dbReference>
<dbReference type="Pfam" id="PF00672">
    <property type="entry name" value="HAMP"/>
    <property type="match status" value="2"/>
</dbReference>
<keyword evidence="4" id="KW-0807">Transducer</keyword>
<sequence>MRPLGIKASLGLVQLLVASACIVAGLYSVHGLTTVNNRMEEINSKSLASIKAIGPIDELLRTFYTAETEQLAATTADTLQTQSALSDAVAQEVTDTIDAYAPLVHSEREKALYSALKDRWTAYKTDHAETFRNWSATTERTNAIAAGSRLRDLEESVSTALAALSTFNTEQAVTYAQDSRATYQTTLWRVYYAYAALFAVMVLSGVVVIYNILRPLQAINILITRLAGGDTQTSSRFANRRDEIGAIAASLDVFRAGIIEKHRLEQEAETQRERAEADRLAIQTKAEADATQRLHAATGGLATGLRRMAGGDLSFQIDSRFSAEFEPLRHDFNQSLEQLAATFSQMSDGVHTIHNGTQELATGADHLAHRTETQAASLEQTAAALTQITDSVAQAAQRSEEARQIGTQARDAAATSARIAHDTETSMQHMESGSAEIVSIVDVIDSIAFQTNVLALNASVEAARAGEVGRGFAVVASEVRALAQRSSEAARDIRRLIQKTVSDVKEGSNRVRESSQTLRTITEFISQIASHLDAIAQSAAEQSSSLAAINTTVTQLDRTTQQNAAMGEEFNATSRSLAMESQKLNELVRQFLLPEQTYAQQAPALSYQQHG</sequence>
<feature type="transmembrane region" description="Helical" evidence="5">
    <location>
        <begin position="191"/>
        <end position="213"/>
    </location>
</feature>
<comment type="subcellular location">
    <subcellularLocation>
        <location evidence="1">Membrane</location>
    </subcellularLocation>
</comment>
<reference evidence="8 9" key="1">
    <citation type="submission" date="2019-06" db="EMBL/GenBank/DDBJ databases">
        <title>Whole genome shotgun sequence of Acetobacter peroxydans NBRC 13755.</title>
        <authorList>
            <person name="Hosoyama A."/>
            <person name="Uohara A."/>
            <person name="Ohji S."/>
            <person name="Ichikawa N."/>
        </authorList>
    </citation>
    <scope>NUCLEOTIDE SEQUENCE [LARGE SCALE GENOMIC DNA]</scope>
    <source>
        <strain evidence="8 9">NBRC 13755</strain>
    </source>
</reference>
<dbReference type="InterPro" id="IPR004089">
    <property type="entry name" value="MCPsignal_dom"/>
</dbReference>
<dbReference type="SMART" id="SM00283">
    <property type="entry name" value="MA"/>
    <property type="match status" value="1"/>
</dbReference>
<gene>
    <name evidence="8" type="ORF">APE01nite_19700</name>
</gene>
<comment type="similarity">
    <text evidence="3">Belongs to the methyl-accepting chemotaxis (MCP) protein family.</text>
</comment>
<dbReference type="PANTHER" id="PTHR43531:SF11">
    <property type="entry name" value="METHYL-ACCEPTING CHEMOTAXIS PROTEIN 3"/>
    <property type="match status" value="1"/>
</dbReference>
<dbReference type="OrthoDB" id="8432247at2"/>
<dbReference type="SUPFAM" id="SSF158472">
    <property type="entry name" value="HAMP domain-like"/>
    <property type="match status" value="1"/>
</dbReference>
<dbReference type="EMBL" id="BJMV01000010">
    <property type="protein sequence ID" value="GEB86173.1"/>
    <property type="molecule type" value="Genomic_DNA"/>
</dbReference>
<keyword evidence="5" id="KW-0472">Membrane</keyword>
<dbReference type="Pfam" id="PF00015">
    <property type="entry name" value="MCPsignal"/>
    <property type="match status" value="1"/>
</dbReference>
<feature type="domain" description="Methyl-accepting transducer" evidence="6">
    <location>
        <begin position="349"/>
        <end position="578"/>
    </location>
</feature>
<evidence type="ECO:0000259" key="6">
    <source>
        <dbReference type="PROSITE" id="PS50111"/>
    </source>
</evidence>
<dbReference type="GO" id="GO:0005886">
    <property type="term" value="C:plasma membrane"/>
    <property type="evidence" value="ECO:0007669"/>
    <property type="project" value="TreeGrafter"/>
</dbReference>
<dbReference type="SMART" id="SM00304">
    <property type="entry name" value="HAMP"/>
    <property type="match status" value="2"/>
</dbReference>
<name>A0A4Y3TWK5_9PROT</name>
<dbReference type="GO" id="GO:0006935">
    <property type="term" value="P:chemotaxis"/>
    <property type="evidence" value="ECO:0007669"/>
    <property type="project" value="UniProtKB-KW"/>
</dbReference>
<dbReference type="InterPro" id="IPR003660">
    <property type="entry name" value="HAMP_dom"/>
</dbReference>
<feature type="domain" description="HAMP" evidence="7">
    <location>
        <begin position="210"/>
        <end position="263"/>
    </location>
</feature>
<dbReference type="GO" id="GO:0007165">
    <property type="term" value="P:signal transduction"/>
    <property type="evidence" value="ECO:0007669"/>
    <property type="project" value="UniProtKB-KW"/>
</dbReference>
<evidence type="ECO:0000256" key="3">
    <source>
        <dbReference type="ARBA" id="ARBA00029447"/>
    </source>
</evidence>
<protein>
    <submittedName>
        <fullName evidence="8">Methyl-accepting chemotaxis protein</fullName>
    </submittedName>
</protein>
<evidence type="ECO:0000256" key="4">
    <source>
        <dbReference type="PROSITE-ProRule" id="PRU00284"/>
    </source>
</evidence>
<keyword evidence="9" id="KW-1185">Reference proteome</keyword>
<dbReference type="RefSeq" id="WP_141377064.1">
    <property type="nucleotide sequence ID" value="NZ_BAPL01000012.1"/>
</dbReference>
<organism evidence="8 9">
    <name type="scientific">Acetobacter peroxydans</name>
    <dbReference type="NCBI Taxonomy" id="104098"/>
    <lineage>
        <taxon>Bacteria</taxon>
        <taxon>Pseudomonadati</taxon>
        <taxon>Pseudomonadota</taxon>
        <taxon>Alphaproteobacteria</taxon>
        <taxon>Acetobacterales</taxon>
        <taxon>Acetobacteraceae</taxon>
        <taxon>Acetobacter</taxon>
    </lineage>
</organism>
<dbReference type="Gene3D" id="1.10.287.950">
    <property type="entry name" value="Methyl-accepting chemotaxis protein"/>
    <property type="match status" value="1"/>
</dbReference>
<accession>A0A4Y3TWK5</accession>
<dbReference type="InterPro" id="IPR024478">
    <property type="entry name" value="HlyB_4HB_MCP"/>
</dbReference>
<feature type="domain" description="HAMP" evidence="7">
    <location>
        <begin position="292"/>
        <end position="344"/>
    </location>
</feature>
<dbReference type="SUPFAM" id="SSF58104">
    <property type="entry name" value="Methyl-accepting chemotaxis protein (MCP) signaling domain"/>
    <property type="match status" value="1"/>
</dbReference>
<dbReference type="CDD" id="cd11386">
    <property type="entry name" value="MCP_signal"/>
    <property type="match status" value="1"/>
</dbReference>
<evidence type="ECO:0000259" key="7">
    <source>
        <dbReference type="PROSITE" id="PS50885"/>
    </source>
</evidence>
<dbReference type="InterPro" id="IPR051310">
    <property type="entry name" value="MCP_chemotaxis"/>
</dbReference>
<dbReference type="GO" id="GO:0004888">
    <property type="term" value="F:transmembrane signaling receptor activity"/>
    <property type="evidence" value="ECO:0007669"/>
    <property type="project" value="TreeGrafter"/>
</dbReference>
<dbReference type="FunFam" id="1.10.287.950:FF:000001">
    <property type="entry name" value="Methyl-accepting chemotaxis sensory transducer"/>
    <property type="match status" value="1"/>
</dbReference>
<evidence type="ECO:0000313" key="9">
    <source>
        <dbReference type="Proteomes" id="UP000317730"/>
    </source>
</evidence>
<evidence type="ECO:0000256" key="5">
    <source>
        <dbReference type="SAM" id="Phobius"/>
    </source>
</evidence>
<evidence type="ECO:0000256" key="1">
    <source>
        <dbReference type="ARBA" id="ARBA00004370"/>
    </source>
</evidence>
<dbReference type="AlphaFoldDB" id="A0A4Y3TWK5"/>
<evidence type="ECO:0000256" key="2">
    <source>
        <dbReference type="ARBA" id="ARBA00022500"/>
    </source>
</evidence>
<comment type="caution">
    <text evidence="8">The sequence shown here is derived from an EMBL/GenBank/DDBJ whole genome shotgun (WGS) entry which is preliminary data.</text>
</comment>
<dbReference type="PROSITE" id="PS51257">
    <property type="entry name" value="PROKAR_LIPOPROTEIN"/>
    <property type="match status" value="1"/>
</dbReference>
<keyword evidence="2" id="KW-0145">Chemotaxis</keyword>
<dbReference type="PROSITE" id="PS50111">
    <property type="entry name" value="CHEMOTAXIS_TRANSDUC_2"/>
    <property type="match status" value="1"/>
</dbReference>